<protein>
    <submittedName>
        <fullName evidence="2">Uncharacterized protein</fullName>
    </submittedName>
</protein>
<dbReference type="AlphaFoldDB" id="A0A0F9VZN2"/>
<organism evidence="2">
    <name type="scientific">marine sediment metagenome</name>
    <dbReference type="NCBI Taxonomy" id="412755"/>
    <lineage>
        <taxon>unclassified sequences</taxon>
        <taxon>metagenomes</taxon>
        <taxon>ecological metagenomes</taxon>
    </lineage>
</organism>
<reference evidence="2" key="1">
    <citation type="journal article" date="2015" name="Nature">
        <title>Complex archaea that bridge the gap between prokaryotes and eukaryotes.</title>
        <authorList>
            <person name="Spang A."/>
            <person name="Saw J.H."/>
            <person name="Jorgensen S.L."/>
            <person name="Zaremba-Niedzwiedzka K."/>
            <person name="Martijn J."/>
            <person name="Lind A.E."/>
            <person name="van Eijk R."/>
            <person name="Schleper C."/>
            <person name="Guy L."/>
            <person name="Ettema T.J."/>
        </authorList>
    </citation>
    <scope>NUCLEOTIDE SEQUENCE</scope>
</reference>
<accession>A0A0F9VZN2</accession>
<comment type="caution">
    <text evidence="2">The sequence shown here is derived from an EMBL/GenBank/DDBJ whole genome shotgun (WGS) entry which is preliminary data.</text>
</comment>
<evidence type="ECO:0000313" key="2">
    <source>
        <dbReference type="EMBL" id="KKN78851.1"/>
    </source>
</evidence>
<evidence type="ECO:0000256" key="1">
    <source>
        <dbReference type="SAM" id="Coils"/>
    </source>
</evidence>
<feature type="coiled-coil region" evidence="1">
    <location>
        <begin position="4"/>
        <end position="31"/>
    </location>
</feature>
<keyword evidence="1" id="KW-0175">Coiled coil</keyword>
<proteinExistence type="predicted"/>
<sequence length="74" mass="8419">MSKTDDLVQEIADLKDENKRLRDMLVEIMECPKDVVQATVPKKGMDANPEQVVYNMSIGLLRIRNAMGILKETK</sequence>
<gene>
    <name evidence="2" type="ORF">LCGC14_0346230</name>
</gene>
<name>A0A0F9VZN2_9ZZZZ</name>
<dbReference type="EMBL" id="LAZR01000256">
    <property type="protein sequence ID" value="KKN78851.1"/>
    <property type="molecule type" value="Genomic_DNA"/>
</dbReference>